<feature type="transmembrane region" description="Helical" evidence="7">
    <location>
        <begin position="122"/>
        <end position="143"/>
    </location>
</feature>
<dbReference type="EMBL" id="CABPSX010000013">
    <property type="protein sequence ID" value="VVG73782.1"/>
    <property type="molecule type" value="Genomic_DNA"/>
</dbReference>
<accession>A0A0B5FD87</accession>
<feature type="transmembrane region" description="Helical" evidence="7">
    <location>
        <begin position="12"/>
        <end position="30"/>
    </location>
</feature>
<evidence type="ECO:0000256" key="2">
    <source>
        <dbReference type="ARBA" id="ARBA00022448"/>
    </source>
</evidence>
<evidence type="ECO:0000256" key="6">
    <source>
        <dbReference type="ARBA" id="ARBA00023136"/>
    </source>
</evidence>
<reference evidence="10 12" key="2">
    <citation type="submission" date="2019-08" db="EMBL/GenBank/DDBJ databases">
        <authorList>
            <person name="Peeters C."/>
        </authorList>
    </citation>
    <scope>NUCLEOTIDE SEQUENCE [LARGE SCALE GENOMIC DNA]</scope>
    <source>
        <strain evidence="10 12">LMG 18089</strain>
    </source>
</reference>
<dbReference type="Proteomes" id="UP000364291">
    <property type="component" value="Unassembled WGS sequence"/>
</dbReference>
<dbReference type="RefSeq" id="WP_042116888.1">
    <property type="nucleotide sequence ID" value="NZ_CABPSX010000013.1"/>
</dbReference>
<reference evidence="9 11" key="1">
    <citation type="submission" date="2018-12" db="EMBL/GenBank/DDBJ databases">
        <title>Whole genome sequence of a Pandoraea apista isolate from a patient with cystic fibrosis.</title>
        <authorList>
            <person name="Kenna D.T."/>
            <person name="Turton J.F."/>
        </authorList>
    </citation>
    <scope>NUCLEOTIDE SEQUENCE [LARGE SCALE GENOMIC DNA]</scope>
    <source>
        <strain evidence="9 11">Pa13324</strain>
    </source>
</reference>
<dbReference type="AlphaFoldDB" id="A0A0B5FD87"/>
<dbReference type="PANTHER" id="PTHR30151:SF20">
    <property type="entry name" value="ABC TRANSPORTER PERMEASE PROTEIN HI_0355-RELATED"/>
    <property type="match status" value="1"/>
</dbReference>
<dbReference type="STRING" id="93218.XM39_24465"/>
<feature type="transmembrane region" description="Helical" evidence="7">
    <location>
        <begin position="61"/>
        <end position="84"/>
    </location>
</feature>
<dbReference type="EMBL" id="RWHX01000087">
    <property type="protein sequence ID" value="RSK74667.1"/>
    <property type="molecule type" value="Genomic_DNA"/>
</dbReference>
<dbReference type="PANTHER" id="PTHR30151">
    <property type="entry name" value="ALKANE SULFONATE ABC TRANSPORTER-RELATED, MEMBRANE SUBUNIT"/>
    <property type="match status" value="1"/>
</dbReference>
<comment type="subcellular location">
    <subcellularLocation>
        <location evidence="1 7">Cell membrane</location>
        <topology evidence="1 7">Multi-pass membrane protein</topology>
    </subcellularLocation>
</comment>
<proteinExistence type="inferred from homology"/>
<evidence type="ECO:0000256" key="3">
    <source>
        <dbReference type="ARBA" id="ARBA00022475"/>
    </source>
</evidence>
<dbReference type="PROSITE" id="PS50928">
    <property type="entry name" value="ABC_TM1"/>
    <property type="match status" value="1"/>
</dbReference>
<name>A0A0B5FD87_9BURK</name>
<keyword evidence="3" id="KW-1003">Cell membrane</keyword>
<evidence type="ECO:0000256" key="7">
    <source>
        <dbReference type="RuleBase" id="RU363032"/>
    </source>
</evidence>
<feature type="domain" description="ABC transmembrane type-1" evidence="8">
    <location>
        <begin position="56"/>
        <end position="240"/>
    </location>
</feature>
<dbReference type="SUPFAM" id="SSF161098">
    <property type="entry name" value="MetI-like"/>
    <property type="match status" value="1"/>
</dbReference>
<dbReference type="GO" id="GO:0005886">
    <property type="term" value="C:plasma membrane"/>
    <property type="evidence" value="ECO:0007669"/>
    <property type="project" value="UniProtKB-SubCell"/>
</dbReference>
<keyword evidence="2 7" id="KW-0813">Transport</keyword>
<dbReference type="CDD" id="cd06261">
    <property type="entry name" value="TM_PBP2"/>
    <property type="match status" value="1"/>
</dbReference>
<keyword evidence="11" id="KW-1185">Reference proteome</keyword>
<dbReference type="InterPro" id="IPR035906">
    <property type="entry name" value="MetI-like_sf"/>
</dbReference>
<feature type="transmembrane region" description="Helical" evidence="7">
    <location>
        <begin position="217"/>
        <end position="236"/>
    </location>
</feature>
<keyword evidence="4 7" id="KW-0812">Transmembrane</keyword>
<organism evidence="10 12">
    <name type="scientific">Pandoraea apista</name>
    <dbReference type="NCBI Taxonomy" id="93218"/>
    <lineage>
        <taxon>Bacteria</taxon>
        <taxon>Pseudomonadati</taxon>
        <taxon>Pseudomonadota</taxon>
        <taxon>Betaproteobacteria</taxon>
        <taxon>Burkholderiales</taxon>
        <taxon>Burkholderiaceae</taxon>
        <taxon>Pandoraea</taxon>
    </lineage>
</organism>
<dbReference type="InterPro" id="IPR000515">
    <property type="entry name" value="MetI-like"/>
</dbReference>
<dbReference type="Gene3D" id="1.10.3720.10">
    <property type="entry name" value="MetI-like"/>
    <property type="match status" value="1"/>
</dbReference>
<evidence type="ECO:0000259" key="8">
    <source>
        <dbReference type="PROSITE" id="PS50928"/>
    </source>
</evidence>
<feature type="transmembrane region" description="Helical" evidence="7">
    <location>
        <begin position="96"/>
        <end position="116"/>
    </location>
</feature>
<keyword evidence="6 7" id="KW-0472">Membrane</keyword>
<dbReference type="KEGG" id="papi:SG18_24285"/>
<protein>
    <submittedName>
        <fullName evidence="9 10">ABC transporter permease</fullName>
    </submittedName>
</protein>
<evidence type="ECO:0000313" key="11">
    <source>
        <dbReference type="Proteomes" id="UP000270216"/>
    </source>
</evidence>
<evidence type="ECO:0000256" key="5">
    <source>
        <dbReference type="ARBA" id="ARBA00022989"/>
    </source>
</evidence>
<comment type="similarity">
    <text evidence="7">Belongs to the binding-protein-dependent transport system permease family.</text>
</comment>
<evidence type="ECO:0000313" key="9">
    <source>
        <dbReference type="EMBL" id="RSK74667.1"/>
    </source>
</evidence>
<dbReference type="GO" id="GO:0055085">
    <property type="term" value="P:transmembrane transport"/>
    <property type="evidence" value="ECO:0007669"/>
    <property type="project" value="InterPro"/>
</dbReference>
<evidence type="ECO:0000313" key="12">
    <source>
        <dbReference type="Proteomes" id="UP000364291"/>
    </source>
</evidence>
<evidence type="ECO:0000313" key="10">
    <source>
        <dbReference type="EMBL" id="VVG73782.1"/>
    </source>
</evidence>
<dbReference type="Pfam" id="PF00528">
    <property type="entry name" value="BPD_transp_1"/>
    <property type="match status" value="1"/>
</dbReference>
<evidence type="ECO:0000256" key="1">
    <source>
        <dbReference type="ARBA" id="ARBA00004651"/>
    </source>
</evidence>
<dbReference type="OrthoDB" id="9809660at2"/>
<sequence length="248" mass="26634">MRKSLRRFDAAIGFVLLAIVWEMGVALFHIKPYLLPSGSAVASAFWENRAALAHHAFITTWQVVAGFVAAVLGGVLISLLVFFFDGLRRTVMPMIVAIQGIPKVALAPLLIVWCGYGATSKILMAFLFAFFPIVISTLGGLAGTPSHLVEHFRAMNASALRTFWKLRVPSALPSFVDGCKMAMPLAVIGAIVGEFVGSENGLGSLILLANASAKTDLMFSVIVTITVISGGLYALIDLAGRKIWWRAL</sequence>
<dbReference type="GeneID" id="47015720"/>
<keyword evidence="5 7" id="KW-1133">Transmembrane helix</keyword>
<evidence type="ECO:0000256" key="4">
    <source>
        <dbReference type="ARBA" id="ARBA00022692"/>
    </source>
</evidence>
<gene>
    <name evidence="9" type="ORF">EJE83_25080</name>
    <name evidence="10" type="ORF">PAP18089_04791</name>
</gene>
<dbReference type="Proteomes" id="UP000270216">
    <property type="component" value="Unassembled WGS sequence"/>
</dbReference>
<feature type="transmembrane region" description="Helical" evidence="7">
    <location>
        <begin position="175"/>
        <end position="197"/>
    </location>
</feature>